<proteinExistence type="predicted"/>
<evidence type="ECO:0000313" key="2">
    <source>
        <dbReference type="Proteomes" id="UP001221838"/>
    </source>
</evidence>
<protein>
    <submittedName>
        <fullName evidence="1">Uncharacterized protein</fullName>
    </submittedName>
</protein>
<comment type="caution">
    <text evidence="1">The sequence shown here is derived from an EMBL/GenBank/DDBJ whole genome shotgun (WGS) entry which is preliminary data.</text>
</comment>
<keyword evidence="2" id="KW-1185">Reference proteome</keyword>
<dbReference type="RefSeq" id="WP_272135468.1">
    <property type="nucleotide sequence ID" value="NZ_JAQNDM010000002.1"/>
</dbReference>
<gene>
    <name evidence="1" type="ORF">POL68_06065</name>
</gene>
<reference evidence="1 2" key="1">
    <citation type="submission" date="2022-11" db="EMBL/GenBank/DDBJ databases">
        <title>Minimal conservation of predation-associated metabolite biosynthetic gene clusters underscores biosynthetic potential of Myxococcota including descriptions for ten novel species: Archangium lansinium sp. nov., Myxococcus landrumus sp. nov., Nannocystis bai.</title>
        <authorList>
            <person name="Ahearne A."/>
            <person name="Stevens C."/>
            <person name="Dowd S."/>
        </authorList>
    </citation>
    <scope>NUCLEOTIDE SEQUENCE [LARGE SCALE GENOMIC DNA]</scope>
    <source>
        <strain evidence="1 2">NCWAL01</strain>
    </source>
</reference>
<dbReference type="EMBL" id="JAQNDM010000002">
    <property type="protein sequence ID" value="MDC0708030.1"/>
    <property type="molecule type" value="Genomic_DNA"/>
</dbReference>
<organism evidence="1 2">
    <name type="scientific">Stigmatella ashevillensis</name>
    <dbReference type="NCBI Taxonomy" id="2995309"/>
    <lineage>
        <taxon>Bacteria</taxon>
        <taxon>Pseudomonadati</taxon>
        <taxon>Myxococcota</taxon>
        <taxon>Myxococcia</taxon>
        <taxon>Myxococcales</taxon>
        <taxon>Cystobacterineae</taxon>
        <taxon>Archangiaceae</taxon>
        <taxon>Stigmatella</taxon>
    </lineage>
</organism>
<name>A0ABT5D2Y3_9BACT</name>
<accession>A0ABT5D2Y3</accession>
<sequence length="272" mass="29935">MTTNHTSNLKLTTQGPPYPPSEIMDKDGNFIVIGNVIQEDLTMKWDAAIVSAQSPVPEFGKLLPYKVVRYLSWDELASSEAVLHTVSLPLACNNYPRVFAPEQLPHAHSIVRPSLPLHEAYIPDYRPIDGRKITSPITLGQWCKAKGTMAVEVADGHADFSFEFEGMIPHSLYTVMALRRHEIRPQDPQRPGPLGIPNVFIPDANGRATYFARMPNPFPTGPDANRIIDVIVLWMSPQMSFGGAIGHHGLGGDVHAQLKSGPSPFEGLETRG</sequence>
<dbReference type="Proteomes" id="UP001221838">
    <property type="component" value="Unassembled WGS sequence"/>
</dbReference>
<evidence type="ECO:0000313" key="1">
    <source>
        <dbReference type="EMBL" id="MDC0708030.1"/>
    </source>
</evidence>